<keyword evidence="2" id="KW-0677">Repeat</keyword>
<dbReference type="PROSITE" id="PS50082">
    <property type="entry name" value="WD_REPEATS_2"/>
    <property type="match status" value="3"/>
</dbReference>
<feature type="domain" description="Translation initiation factor beta propellor-like" evidence="3">
    <location>
        <begin position="98"/>
        <end position="223"/>
    </location>
</feature>
<protein>
    <submittedName>
        <fullName evidence="4">Putative BTB_POZ domain and WD-repeat protein</fullName>
    </submittedName>
</protein>
<evidence type="ECO:0000256" key="2">
    <source>
        <dbReference type="ARBA" id="ARBA00022737"/>
    </source>
</evidence>
<dbReference type="InterPro" id="IPR015943">
    <property type="entry name" value="WD40/YVTN_repeat-like_dom_sf"/>
</dbReference>
<dbReference type="Pfam" id="PF08662">
    <property type="entry name" value="eIF2A"/>
    <property type="match status" value="1"/>
</dbReference>
<organism evidence="4">
    <name type="scientific">Moumouvirus sp. 'Monve'</name>
    <dbReference type="NCBI Taxonomy" id="1128131"/>
    <lineage>
        <taxon>Viruses</taxon>
        <taxon>Varidnaviria</taxon>
        <taxon>Bamfordvirae</taxon>
        <taxon>Nucleocytoviricota</taxon>
        <taxon>Megaviricetes</taxon>
        <taxon>Imitervirales</taxon>
        <taxon>Mimiviridae</taxon>
        <taxon>Megamimivirinae</taxon>
        <taxon>Moumouvirus</taxon>
    </lineage>
</organism>
<dbReference type="InterPro" id="IPR020472">
    <property type="entry name" value="WD40_PAC1"/>
</dbReference>
<dbReference type="EMBL" id="JN885995">
    <property type="protein sequence ID" value="AEX62297.1"/>
    <property type="molecule type" value="Genomic_DNA"/>
</dbReference>
<accession>H2ED24</accession>
<dbReference type="PANTHER" id="PTHR19848:SF8">
    <property type="entry name" value="F-BOX AND WD REPEAT DOMAIN CONTAINING 7"/>
    <property type="match status" value="1"/>
</dbReference>
<dbReference type="PANTHER" id="PTHR19848">
    <property type="entry name" value="WD40 REPEAT PROTEIN"/>
    <property type="match status" value="1"/>
</dbReference>
<dbReference type="InterPro" id="IPR013979">
    <property type="entry name" value="TIF_beta_prop-like"/>
</dbReference>
<dbReference type="SUPFAM" id="SSF50978">
    <property type="entry name" value="WD40 repeat-like"/>
    <property type="match status" value="1"/>
</dbReference>
<dbReference type="InterPro" id="IPR001680">
    <property type="entry name" value="WD40_rpt"/>
</dbReference>
<proteinExistence type="predicted"/>
<evidence type="ECO:0000313" key="4">
    <source>
        <dbReference type="EMBL" id="AEX62297.1"/>
    </source>
</evidence>
<dbReference type="InterPro" id="IPR036322">
    <property type="entry name" value="WD40_repeat_dom_sf"/>
</dbReference>
<dbReference type="Gene3D" id="2.130.10.10">
    <property type="entry name" value="YVTN repeat-like/Quinoprotein amine dehydrogenase"/>
    <property type="match status" value="3"/>
</dbReference>
<dbReference type="Pfam" id="PF00400">
    <property type="entry name" value="WD40"/>
    <property type="match status" value="3"/>
</dbReference>
<gene>
    <name evidence="4" type="ORF">mv_L92</name>
</gene>
<dbReference type="PRINTS" id="PR00320">
    <property type="entry name" value="GPROTEINBRPT"/>
</dbReference>
<name>H2ED24_9VIRU</name>
<reference evidence="4" key="1">
    <citation type="submission" date="2011-10" db="EMBL/GenBank/DDBJ databases">
        <title>Provirophages and transpovirons: unique mobilome of giant viruses.</title>
        <authorList>
            <person name="Desnues C."/>
            <person name="LaScola B."/>
            <person name="Yutin N."/>
            <person name="Fournous G."/>
            <person name="Koonin E."/>
            <person name="Raoult D."/>
        </authorList>
    </citation>
    <scope>NUCLEOTIDE SEQUENCE</scope>
    <source>
        <strain evidence="4">Mv13-mv</strain>
    </source>
</reference>
<keyword evidence="1" id="KW-0853">WD repeat</keyword>
<evidence type="ECO:0000259" key="3">
    <source>
        <dbReference type="Pfam" id="PF08662"/>
    </source>
</evidence>
<dbReference type="SMART" id="SM00320">
    <property type="entry name" value="WD40"/>
    <property type="match status" value="6"/>
</dbReference>
<evidence type="ECO:0000256" key="1">
    <source>
        <dbReference type="ARBA" id="ARBA00022574"/>
    </source>
</evidence>
<sequence length="298" mass="33688">MLNKMSDTIDVNIISGSRDKSIKLWNIQNSIINNVSTIGSHNDWVHSVNISPDKSKLISGSYNISGSVKIWDMDSFQVMKEYNSGGTRNTFFSPDGKNIIYSDNNVHIYDLESDKPILEKITKQSWPIRCLAYSPDGRMFAISSGKCAKIYDIRSSEKIKKFELTNNVGSFCFSPDINQFVTGDYNDVLSFWDFGTDKLIVSHDHNNGTHVYSINYSEDGKYAISGHQSGQINIWNSTTFELLKTWKQKGYVSQVKFIDNQTFVSGSYDSVVNLWNIDSGKIMTLSNHSECVECVCSF</sequence>